<proteinExistence type="predicted"/>
<dbReference type="AlphaFoldDB" id="A0A543IGJ2"/>
<gene>
    <name evidence="1" type="ORF">FHX41_3409</name>
</gene>
<organism evidence="1 2">
    <name type="scientific">Actinomadura hallensis</name>
    <dbReference type="NCBI Taxonomy" id="337895"/>
    <lineage>
        <taxon>Bacteria</taxon>
        <taxon>Bacillati</taxon>
        <taxon>Actinomycetota</taxon>
        <taxon>Actinomycetes</taxon>
        <taxon>Streptosporangiales</taxon>
        <taxon>Thermomonosporaceae</taxon>
        <taxon>Actinomadura</taxon>
    </lineage>
</organism>
<accession>A0A543IGJ2</accession>
<protein>
    <submittedName>
        <fullName evidence="1">Uncharacterized protein</fullName>
    </submittedName>
</protein>
<name>A0A543IGJ2_9ACTN</name>
<sequence length="107" mass="11644">MDNRDLIHATIGRLGADGCAHQGSAEMSLATPIEVGGYRLVKFGGLWFLDDRDDRTVSTILDMSNGLWRARTPQGGAATFSIPDSVSDPARYVAEQLATQTPWPQRP</sequence>
<dbReference type="EMBL" id="VFPO01000001">
    <property type="protein sequence ID" value="TQM69705.1"/>
    <property type="molecule type" value="Genomic_DNA"/>
</dbReference>
<dbReference type="RefSeq" id="WP_246077382.1">
    <property type="nucleotide sequence ID" value="NZ_VFPO01000001.1"/>
</dbReference>
<dbReference type="Proteomes" id="UP000316706">
    <property type="component" value="Unassembled WGS sequence"/>
</dbReference>
<evidence type="ECO:0000313" key="1">
    <source>
        <dbReference type="EMBL" id="TQM69705.1"/>
    </source>
</evidence>
<keyword evidence="2" id="KW-1185">Reference proteome</keyword>
<evidence type="ECO:0000313" key="2">
    <source>
        <dbReference type="Proteomes" id="UP000316706"/>
    </source>
</evidence>
<reference evidence="1 2" key="1">
    <citation type="submission" date="2019-06" db="EMBL/GenBank/DDBJ databases">
        <title>Sequencing the genomes of 1000 actinobacteria strains.</title>
        <authorList>
            <person name="Klenk H.-P."/>
        </authorList>
    </citation>
    <scope>NUCLEOTIDE SEQUENCE [LARGE SCALE GENOMIC DNA]</scope>
    <source>
        <strain evidence="1 2">DSM 45043</strain>
    </source>
</reference>
<comment type="caution">
    <text evidence="1">The sequence shown here is derived from an EMBL/GenBank/DDBJ whole genome shotgun (WGS) entry which is preliminary data.</text>
</comment>